<dbReference type="OrthoDB" id="9790209at2"/>
<keyword evidence="6 7" id="KW-0472">Membrane</keyword>
<evidence type="ECO:0000256" key="1">
    <source>
        <dbReference type="ARBA" id="ARBA00004429"/>
    </source>
</evidence>
<keyword evidence="5 7" id="KW-1133">Transmembrane helix</keyword>
<dbReference type="STRING" id="735517.SAMN05444272_3883"/>
<dbReference type="Proteomes" id="UP000186002">
    <property type="component" value="Unassembled WGS sequence"/>
</dbReference>
<dbReference type="PANTHER" id="PTHR33362:SF2">
    <property type="entry name" value="TRAP TRANSPORTER LARGE PERMEASE PROTEIN"/>
    <property type="match status" value="1"/>
</dbReference>
<gene>
    <name evidence="9" type="ORF">SAMN05444272_3883</name>
</gene>
<evidence type="ECO:0000256" key="3">
    <source>
        <dbReference type="ARBA" id="ARBA00022519"/>
    </source>
</evidence>
<evidence type="ECO:0000259" key="8">
    <source>
        <dbReference type="Pfam" id="PF06808"/>
    </source>
</evidence>
<comment type="subunit">
    <text evidence="7">The complex comprises the extracytoplasmic solute receptor protein and the two transmembrane proteins.</text>
</comment>
<comment type="subcellular location">
    <subcellularLocation>
        <location evidence="1 7">Cell inner membrane</location>
        <topology evidence="1 7">Multi-pass membrane protein</topology>
    </subcellularLocation>
</comment>
<keyword evidence="10" id="KW-1185">Reference proteome</keyword>
<evidence type="ECO:0000313" key="10">
    <source>
        <dbReference type="Proteomes" id="UP000186002"/>
    </source>
</evidence>
<evidence type="ECO:0000256" key="5">
    <source>
        <dbReference type="ARBA" id="ARBA00022989"/>
    </source>
</evidence>
<feature type="transmembrane region" description="Helical" evidence="7">
    <location>
        <begin position="6"/>
        <end position="35"/>
    </location>
</feature>
<feature type="transmembrane region" description="Helical" evidence="7">
    <location>
        <begin position="134"/>
        <end position="159"/>
    </location>
</feature>
<dbReference type="EMBL" id="FRBW01000005">
    <property type="protein sequence ID" value="SHN05811.1"/>
    <property type="molecule type" value="Genomic_DNA"/>
</dbReference>
<feature type="domain" description="TRAP C4-dicarboxylate transport system permease DctM subunit" evidence="8">
    <location>
        <begin position="7"/>
        <end position="416"/>
    </location>
</feature>
<dbReference type="PIRSF" id="PIRSF006066">
    <property type="entry name" value="HI0050"/>
    <property type="match status" value="1"/>
</dbReference>
<comment type="similarity">
    <text evidence="7">Belongs to the TRAP transporter large permease family.</text>
</comment>
<feature type="transmembrane region" description="Helical" evidence="7">
    <location>
        <begin position="217"/>
        <end position="237"/>
    </location>
</feature>
<dbReference type="GO" id="GO:0022857">
    <property type="term" value="F:transmembrane transporter activity"/>
    <property type="evidence" value="ECO:0007669"/>
    <property type="project" value="UniProtKB-UniRule"/>
</dbReference>
<dbReference type="Pfam" id="PF06808">
    <property type="entry name" value="DctM"/>
    <property type="match status" value="1"/>
</dbReference>
<dbReference type="GO" id="GO:0005886">
    <property type="term" value="C:plasma membrane"/>
    <property type="evidence" value="ECO:0007669"/>
    <property type="project" value="UniProtKB-SubCell"/>
</dbReference>
<dbReference type="InterPro" id="IPR010656">
    <property type="entry name" value="DctM"/>
</dbReference>
<feature type="transmembrane region" description="Helical" evidence="7">
    <location>
        <begin position="271"/>
        <end position="296"/>
    </location>
</feature>
<feature type="transmembrane region" description="Helical" evidence="7">
    <location>
        <begin position="399"/>
        <end position="424"/>
    </location>
</feature>
<dbReference type="PANTHER" id="PTHR33362">
    <property type="entry name" value="SIALIC ACID TRAP TRANSPORTER PERMEASE PROTEIN SIAT-RELATED"/>
    <property type="match status" value="1"/>
</dbReference>
<evidence type="ECO:0000256" key="6">
    <source>
        <dbReference type="ARBA" id="ARBA00023136"/>
    </source>
</evidence>
<feature type="transmembrane region" description="Helical" evidence="7">
    <location>
        <begin position="354"/>
        <end position="372"/>
    </location>
</feature>
<dbReference type="InterPro" id="IPR004681">
    <property type="entry name" value="TRAP_DctM"/>
</dbReference>
<keyword evidence="3 7" id="KW-0997">Cell inner membrane</keyword>
<feature type="transmembrane region" description="Helical" evidence="7">
    <location>
        <begin position="47"/>
        <end position="68"/>
    </location>
</feature>
<protein>
    <recommendedName>
        <fullName evidence="7">TRAP transporter large permease protein</fullName>
    </recommendedName>
</protein>
<dbReference type="AlphaFoldDB" id="A0A1M7NPG7"/>
<proteinExistence type="inferred from homology"/>
<feature type="transmembrane region" description="Helical" evidence="7">
    <location>
        <begin position="96"/>
        <end position="122"/>
    </location>
</feature>
<keyword evidence="4 7" id="KW-0812">Transmembrane</keyword>
<accession>A0A1M7NPG7</accession>
<feature type="transmembrane region" description="Helical" evidence="7">
    <location>
        <begin position="165"/>
        <end position="187"/>
    </location>
</feature>
<comment type="function">
    <text evidence="7">Part of the tripartite ATP-independent periplasmic (TRAP) transport system.</text>
</comment>
<feature type="transmembrane region" description="Helical" evidence="7">
    <location>
        <begin position="316"/>
        <end position="342"/>
    </location>
</feature>
<evidence type="ECO:0000256" key="4">
    <source>
        <dbReference type="ARBA" id="ARBA00022692"/>
    </source>
</evidence>
<organism evidence="9 10">
    <name type="scientific">Roseibium suaedae</name>
    <dbReference type="NCBI Taxonomy" id="735517"/>
    <lineage>
        <taxon>Bacteria</taxon>
        <taxon>Pseudomonadati</taxon>
        <taxon>Pseudomonadota</taxon>
        <taxon>Alphaproteobacteria</taxon>
        <taxon>Hyphomicrobiales</taxon>
        <taxon>Stappiaceae</taxon>
        <taxon>Roseibium</taxon>
    </lineage>
</organism>
<evidence type="ECO:0000313" key="9">
    <source>
        <dbReference type="EMBL" id="SHN05811.1"/>
    </source>
</evidence>
<evidence type="ECO:0000256" key="2">
    <source>
        <dbReference type="ARBA" id="ARBA00022475"/>
    </source>
</evidence>
<dbReference type="RefSeq" id="WP_073015012.1">
    <property type="nucleotide sequence ID" value="NZ_FRBW01000005.1"/>
</dbReference>
<name>A0A1M7NPG7_9HYPH</name>
<keyword evidence="7" id="KW-0813">Transport</keyword>
<evidence type="ECO:0000256" key="7">
    <source>
        <dbReference type="RuleBase" id="RU369079"/>
    </source>
</evidence>
<dbReference type="NCBIfam" id="TIGR00786">
    <property type="entry name" value="dctM"/>
    <property type="match status" value="1"/>
</dbReference>
<reference evidence="9 10" key="1">
    <citation type="submission" date="2016-11" db="EMBL/GenBank/DDBJ databases">
        <authorList>
            <person name="Jaros S."/>
            <person name="Januszkiewicz K."/>
            <person name="Wedrychowicz H."/>
        </authorList>
    </citation>
    <scope>NUCLEOTIDE SEQUENCE [LARGE SCALE GENOMIC DNA]</scope>
    <source>
        <strain evidence="9 10">DSM 22153</strain>
    </source>
</reference>
<sequence length="431" mass="45718">MGALLAIVAVVVLMMLGVPVVFSFAAMTLILSILYDVDISSLMTTGFWSVNSVILVALPLFVMTGYLMQSGGIAHRLVAFVEALVGKSRSGMGTSMVVACGVFGAISGTASAAVASIGSIMIEPMERHGYNRGYTSALLGVSSLLGLLIPPSITMILYAVVTRQSVAACFLATIGPGILLMILLAILNSIHVRRHLGGNDEKMPLGERMRETGKTGFYAIPALMLPVIILGGIYGGVFTPTEAAAVAFVYAVPVGLFVYRELDMAKIARAVIDAATTTGVIMVILVFSFVASRIFTLERVPQELTDILLDTFKSPILILLMVNIFLILVGMIMDDVSVIAILSPLMVPVMAKIGVDPIHFAAIIGTSVVIGANSPPMAPILFMACRVGKVGMSQVIGPALYFMVFAAFPVMLVTTYWSPLALFLPRLLGFM</sequence>
<feature type="transmembrane region" description="Helical" evidence="7">
    <location>
        <begin position="243"/>
        <end position="259"/>
    </location>
</feature>
<keyword evidence="2" id="KW-1003">Cell membrane</keyword>